<feature type="domain" description="Reverse transcriptase" evidence="11">
    <location>
        <begin position="51"/>
        <end position="291"/>
    </location>
</feature>
<dbReference type="PANTHER" id="PTHR34047:SF3">
    <property type="entry name" value="BLR2052 PROTEIN"/>
    <property type="match status" value="1"/>
</dbReference>
<dbReference type="PANTHER" id="PTHR34047">
    <property type="entry name" value="NUCLEAR INTRON MATURASE 1, MITOCHONDRIAL-RELATED"/>
    <property type="match status" value="1"/>
</dbReference>
<evidence type="ECO:0000256" key="5">
    <source>
        <dbReference type="ARBA" id="ARBA00022842"/>
    </source>
</evidence>
<evidence type="ECO:0000259" key="11">
    <source>
        <dbReference type="PROSITE" id="PS50878"/>
    </source>
</evidence>
<dbReference type="PROSITE" id="PS50878">
    <property type="entry name" value="RT_POL"/>
    <property type="match status" value="1"/>
</dbReference>
<dbReference type="NCBIfam" id="TIGR04416">
    <property type="entry name" value="group_II_RT_mat"/>
    <property type="match status" value="1"/>
</dbReference>
<gene>
    <name evidence="12" type="primary">ltrA</name>
    <name evidence="12" type="ORF">FHG64_03940</name>
</gene>
<dbReference type="OrthoDB" id="9780724at2"/>
<dbReference type="Proteomes" id="UP000309016">
    <property type="component" value="Chromosome"/>
</dbReference>
<feature type="coiled-coil region" evidence="10">
    <location>
        <begin position="239"/>
        <end position="266"/>
    </location>
</feature>
<evidence type="ECO:0000256" key="8">
    <source>
        <dbReference type="ARBA" id="ARBA00034120"/>
    </source>
</evidence>
<evidence type="ECO:0000256" key="6">
    <source>
        <dbReference type="ARBA" id="ARBA00022918"/>
    </source>
</evidence>
<dbReference type="InterPro" id="IPR000123">
    <property type="entry name" value="Reverse_transcriptase_msDNA"/>
</dbReference>
<dbReference type="SUPFAM" id="SSF56672">
    <property type="entry name" value="DNA/RNA polymerases"/>
    <property type="match status" value="1"/>
</dbReference>
<dbReference type="InterPro" id="IPR043128">
    <property type="entry name" value="Rev_trsase/Diguanyl_cyclase"/>
</dbReference>
<accession>A0A5B7X1U5</accession>
<evidence type="ECO:0000256" key="4">
    <source>
        <dbReference type="ARBA" id="ARBA00022723"/>
    </source>
</evidence>
<reference evidence="12 13" key="1">
    <citation type="submission" date="2019-06" db="EMBL/GenBank/DDBJ databases">
        <title>Complete genome sequence of Antarcticibacterium flavum KCTC 52984T from an Antarctic marine sediment.</title>
        <authorList>
            <person name="Lee Y.M."/>
            <person name="Shin S.C."/>
        </authorList>
    </citation>
    <scope>NUCLEOTIDE SEQUENCE [LARGE SCALE GENOMIC DNA]</scope>
    <source>
        <strain evidence="12 13">KCTC 52984</strain>
    </source>
</reference>
<dbReference type="PRINTS" id="PR00866">
    <property type="entry name" value="RNADNAPOLMS"/>
</dbReference>
<evidence type="ECO:0000313" key="13">
    <source>
        <dbReference type="Proteomes" id="UP000309016"/>
    </source>
</evidence>
<dbReference type="Pfam" id="PF00078">
    <property type="entry name" value="RVT_1"/>
    <property type="match status" value="1"/>
</dbReference>
<evidence type="ECO:0000256" key="10">
    <source>
        <dbReference type="SAM" id="Coils"/>
    </source>
</evidence>
<dbReference type="InterPro" id="IPR030931">
    <property type="entry name" value="Group_II_RT_mat"/>
</dbReference>
<dbReference type="InterPro" id="IPR043502">
    <property type="entry name" value="DNA/RNA_pol_sf"/>
</dbReference>
<keyword evidence="13" id="KW-1185">Reference proteome</keyword>
<name>A0A5B7X1U5_9FLAO</name>
<keyword evidence="2 12" id="KW-0808">Transferase</keyword>
<dbReference type="InterPro" id="IPR013597">
    <property type="entry name" value="Mat_intron_G2"/>
</dbReference>
<dbReference type="Pfam" id="PF08388">
    <property type="entry name" value="GIIM"/>
    <property type="match status" value="1"/>
</dbReference>
<dbReference type="RefSeq" id="WP_139065197.1">
    <property type="nucleotide sequence ID" value="NZ_CP040812.1"/>
</dbReference>
<dbReference type="GO" id="GO:0003964">
    <property type="term" value="F:RNA-directed DNA polymerase activity"/>
    <property type="evidence" value="ECO:0007669"/>
    <property type="project" value="UniProtKB-KW"/>
</dbReference>
<evidence type="ECO:0000256" key="3">
    <source>
        <dbReference type="ARBA" id="ARBA00022695"/>
    </source>
</evidence>
<dbReference type="InterPro" id="IPR000477">
    <property type="entry name" value="RT_dom"/>
</dbReference>
<protein>
    <recommendedName>
        <fullName evidence="1">RNA-directed DNA polymerase</fullName>
        <ecNumber evidence="1">2.7.7.49</ecNumber>
    </recommendedName>
</protein>
<keyword evidence="3 12" id="KW-0548">Nucleotidyltransferase</keyword>
<dbReference type="EMBL" id="CP040812">
    <property type="protein sequence ID" value="QCY68611.1"/>
    <property type="molecule type" value="Genomic_DNA"/>
</dbReference>
<dbReference type="KEGG" id="afla:FHG64_03940"/>
<evidence type="ECO:0000256" key="1">
    <source>
        <dbReference type="ARBA" id="ARBA00012493"/>
    </source>
</evidence>
<dbReference type="Gene3D" id="3.30.70.270">
    <property type="match status" value="1"/>
</dbReference>
<dbReference type="InterPro" id="IPR051083">
    <property type="entry name" value="GrpII_Intron_Splice-Mob/Def"/>
</dbReference>
<comment type="catalytic activity">
    <reaction evidence="9">
        <text>DNA(n) + a 2'-deoxyribonucleoside 5'-triphosphate = DNA(n+1) + diphosphate</text>
        <dbReference type="Rhea" id="RHEA:22508"/>
        <dbReference type="Rhea" id="RHEA-COMP:17339"/>
        <dbReference type="Rhea" id="RHEA-COMP:17340"/>
        <dbReference type="ChEBI" id="CHEBI:33019"/>
        <dbReference type="ChEBI" id="CHEBI:61560"/>
        <dbReference type="ChEBI" id="CHEBI:173112"/>
        <dbReference type="EC" id="2.7.7.49"/>
    </reaction>
</comment>
<dbReference type="CDD" id="cd01651">
    <property type="entry name" value="RT_G2_intron"/>
    <property type="match status" value="1"/>
</dbReference>
<dbReference type="GO" id="GO:0051607">
    <property type="term" value="P:defense response to virus"/>
    <property type="evidence" value="ECO:0007669"/>
    <property type="project" value="UniProtKB-KW"/>
</dbReference>
<dbReference type="GO" id="GO:0003723">
    <property type="term" value="F:RNA binding"/>
    <property type="evidence" value="ECO:0007669"/>
    <property type="project" value="InterPro"/>
</dbReference>
<dbReference type="GO" id="GO:0046872">
    <property type="term" value="F:metal ion binding"/>
    <property type="evidence" value="ECO:0007669"/>
    <property type="project" value="UniProtKB-KW"/>
</dbReference>
<keyword evidence="7" id="KW-0051">Antiviral defense</keyword>
<organism evidence="12 13">
    <name type="scientific">Antarcticibacterium flavum</name>
    <dbReference type="NCBI Taxonomy" id="2058175"/>
    <lineage>
        <taxon>Bacteria</taxon>
        <taxon>Pseudomonadati</taxon>
        <taxon>Bacteroidota</taxon>
        <taxon>Flavobacteriia</taxon>
        <taxon>Flavobacteriales</taxon>
        <taxon>Flavobacteriaceae</taxon>
        <taxon>Antarcticibacterium</taxon>
    </lineage>
</organism>
<dbReference type="EC" id="2.7.7.49" evidence="1"/>
<proteinExistence type="inferred from homology"/>
<evidence type="ECO:0000256" key="7">
    <source>
        <dbReference type="ARBA" id="ARBA00023118"/>
    </source>
</evidence>
<dbReference type="AlphaFoldDB" id="A0A5B7X1U5"/>
<keyword evidence="5" id="KW-0460">Magnesium</keyword>
<evidence type="ECO:0000256" key="9">
    <source>
        <dbReference type="ARBA" id="ARBA00048173"/>
    </source>
</evidence>
<keyword evidence="6 12" id="KW-0695">RNA-directed DNA polymerase</keyword>
<evidence type="ECO:0000313" key="12">
    <source>
        <dbReference type="EMBL" id="QCY68611.1"/>
    </source>
</evidence>
<keyword evidence="4" id="KW-0479">Metal-binding</keyword>
<keyword evidence="10" id="KW-0175">Coiled coil</keyword>
<sequence>MNVHVKKTVPIEFSQVVKAYRKVKKGGKAVGIDNQSWVEFDKQTERNLYVIWNRLASGSYHPQAVREVEIPKKDGKVRKLGIPTLRDRIAQQVLKEYMEKRVDHLFHNNSYGYRPLKSAHDAVEQVRQNCFKQDWVIDMDISKFFDEMDHELVLKAIQHVMDEKWVKLYVERWLRMPIQKKDGTLQQKEGKGTPQGGVISPLLANLYLHFSLDMWLGKHFPQVSFVRYADDIIIHCNNKEEAEMVLEAVKQRLTEVKLQVNESKTRIAYCKDYKRKEKHETVKFEFLGFSYQPRARIGKFDGSKYTAFTAEISQSNQKRIRDAIRENKLWNNTTLEITDIAKSLNMKLRGWINYYSKYSQRTLRRTLFKVDMRVIKWLKNKYKINSRKSIFKLKQIKQANPSLFYHWKNG</sequence>
<comment type="similarity">
    <text evidence="8">Belongs to the bacterial reverse transcriptase family.</text>
</comment>
<evidence type="ECO:0000256" key="2">
    <source>
        <dbReference type="ARBA" id="ARBA00022679"/>
    </source>
</evidence>